<gene>
    <name evidence="1" type="ORF">BBN53_00095</name>
</gene>
<proteinExistence type="predicted"/>
<dbReference type="EMBL" id="CP016440">
    <property type="protein sequence ID" value="ANY14425.1"/>
    <property type="molecule type" value="Genomic_DNA"/>
</dbReference>
<reference evidence="1 2" key="1">
    <citation type="submission" date="2016-07" db="EMBL/GenBank/DDBJ databases">
        <title>Complete genome sequences of Bordetella pseudohinzii.</title>
        <authorList>
            <person name="Spilker T."/>
            <person name="Darrah R."/>
            <person name="LiPuma J.J."/>
        </authorList>
    </citation>
    <scope>NUCLEOTIDE SEQUENCE [LARGE SCALE GENOMIC DNA]</scope>
    <source>
        <strain evidence="1 2">HI4681</strain>
    </source>
</reference>
<keyword evidence="2" id="KW-1185">Reference proteome</keyword>
<dbReference type="Proteomes" id="UP000092950">
    <property type="component" value="Chromosome"/>
</dbReference>
<evidence type="ECO:0000313" key="2">
    <source>
        <dbReference type="Proteomes" id="UP000092950"/>
    </source>
</evidence>
<name>A0ABM6DA86_9BORD</name>
<accession>A0ABM6DA86</accession>
<evidence type="ECO:0000313" key="1">
    <source>
        <dbReference type="EMBL" id="ANY14425.1"/>
    </source>
</evidence>
<protein>
    <submittedName>
        <fullName evidence="1">Uncharacterized protein</fullName>
    </submittedName>
</protein>
<organism evidence="1 2">
    <name type="scientific">Bordetella pseudohinzii</name>
    <dbReference type="NCBI Taxonomy" id="1331258"/>
    <lineage>
        <taxon>Bacteria</taxon>
        <taxon>Pseudomonadati</taxon>
        <taxon>Pseudomonadota</taxon>
        <taxon>Betaproteobacteria</taxon>
        <taxon>Burkholderiales</taxon>
        <taxon>Alcaligenaceae</taxon>
        <taxon>Bordetella</taxon>
    </lineage>
</organism>
<sequence>MFVDCARATLLRRIEDLGQFLDPLLVFDKLLLNPTAQLVCGRTEVALRWVPREINADINVVLFSLMHRFDERAVLVGPLQPGSDGIAQSLKTRLDTIAQRVPVALQKLTLL</sequence>